<dbReference type="EMBL" id="GGMS01003544">
    <property type="protein sequence ID" value="MBY72747.1"/>
    <property type="molecule type" value="Transcribed_RNA"/>
</dbReference>
<sequence>MVCWPHRNCAPPGRGCLQMRARGFRGSVPVAATTTTRTRHPAGPCDCVPTGRPRQPNANVTARSALTVFGCENIGILSKIHSEFVVSPRLEVCLSCDSSYIVVRTKCPTNTKNMSTDRASKSV</sequence>
<proteinExistence type="predicted"/>
<evidence type="ECO:0000313" key="1">
    <source>
        <dbReference type="EMBL" id="MBY72747.1"/>
    </source>
</evidence>
<reference evidence="1" key="1">
    <citation type="submission" date="2018-04" db="EMBL/GenBank/DDBJ databases">
        <title>Transcriptome assembly of Sipha flava.</title>
        <authorList>
            <person name="Scully E.D."/>
            <person name="Geib S.M."/>
            <person name="Palmer N.A."/>
            <person name="Koch K."/>
            <person name="Bradshaw J."/>
            <person name="Heng-Moss T."/>
            <person name="Sarath G."/>
        </authorList>
    </citation>
    <scope>NUCLEOTIDE SEQUENCE</scope>
</reference>
<accession>A0A2S2Q4T4</accession>
<dbReference type="AlphaFoldDB" id="A0A2S2Q4T4"/>
<name>A0A2S2Q4T4_9HEMI</name>
<organism evidence="1">
    <name type="scientific">Sipha flava</name>
    <name type="common">yellow sugarcane aphid</name>
    <dbReference type="NCBI Taxonomy" id="143950"/>
    <lineage>
        <taxon>Eukaryota</taxon>
        <taxon>Metazoa</taxon>
        <taxon>Ecdysozoa</taxon>
        <taxon>Arthropoda</taxon>
        <taxon>Hexapoda</taxon>
        <taxon>Insecta</taxon>
        <taxon>Pterygota</taxon>
        <taxon>Neoptera</taxon>
        <taxon>Paraneoptera</taxon>
        <taxon>Hemiptera</taxon>
        <taxon>Sternorrhyncha</taxon>
        <taxon>Aphidomorpha</taxon>
        <taxon>Aphidoidea</taxon>
        <taxon>Aphididae</taxon>
        <taxon>Sipha</taxon>
    </lineage>
</organism>
<gene>
    <name evidence="1" type="ORF">g.57733</name>
</gene>
<protein>
    <submittedName>
        <fullName evidence="1">Uncharacterized protein</fullName>
    </submittedName>
</protein>